<name>A0A484BK28_DRONA</name>
<dbReference type="PROSITE" id="PS51257">
    <property type="entry name" value="PROKAR_LIPOPROTEIN"/>
    <property type="match status" value="1"/>
</dbReference>
<dbReference type="EMBL" id="LSRL02000026">
    <property type="protein sequence ID" value="TDG49179.1"/>
    <property type="molecule type" value="Genomic_DNA"/>
</dbReference>
<dbReference type="Proteomes" id="UP000295192">
    <property type="component" value="Unassembled WGS sequence"/>
</dbReference>
<evidence type="ECO:0000313" key="2">
    <source>
        <dbReference type="EMBL" id="TDG49179.1"/>
    </source>
</evidence>
<feature type="compositionally biased region" description="Low complexity" evidence="1">
    <location>
        <begin position="139"/>
        <end position="150"/>
    </location>
</feature>
<proteinExistence type="predicted"/>
<organism evidence="2 3">
    <name type="scientific">Drosophila navojoa</name>
    <name type="common">Fruit fly</name>
    <dbReference type="NCBI Taxonomy" id="7232"/>
    <lineage>
        <taxon>Eukaryota</taxon>
        <taxon>Metazoa</taxon>
        <taxon>Ecdysozoa</taxon>
        <taxon>Arthropoda</taxon>
        <taxon>Hexapoda</taxon>
        <taxon>Insecta</taxon>
        <taxon>Pterygota</taxon>
        <taxon>Neoptera</taxon>
        <taxon>Endopterygota</taxon>
        <taxon>Diptera</taxon>
        <taxon>Brachycera</taxon>
        <taxon>Muscomorpha</taxon>
        <taxon>Ephydroidea</taxon>
        <taxon>Drosophilidae</taxon>
        <taxon>Drosophila</taxon>
    </lineage>
</organism>
<keyword evidence="3" id="KW-1185">Reference proteome</keyword>
<dbReference type="AlphaFoldDB" id="A0A484BK28"/>
<evidence type="ECO:0000313" key="3">
    <source>
        <dbReference type="Proteomes" id="UP000295192"/>
    </source>
</evidence>
<feature type="region of interest" description="Disordered" evidence="1">
    <location>
        <begin position="138"/>
        <end position="157"/>
    </location>
</feature>
<sequence>MNCRPPTRARALSNLSAAQACPRLLRPWPAVGLCLHHEAGRKKKSHCIIINFNFDCRRCRAPQISCPAHNAAPLAKQQQQQQQQQQQNGGKNLSCIRDVPQDNNNNCCNNSNNNNCEKATKLKLHVLLISWFSQKAPAKQQQQQQQQQKQKQQKKQS</sequence>
<protein>
    <submittedName>
        <fullName evidence="2">Uncharacterized protein</fullName>
    </submittedName>
</protein>
<gene>
    <name evidence="2" type="ORF">AWZ03_004479</name>
</gene>
<evidence type="ECO:0000256" key="1">
    <source>
        <dbReference type="SAM" id="MobiDB-lite"/>
    </source>
</evidence>
<reference evidence="2 3" key="1">
    <citation type="journal article" date="2019" name="J. Hered.">
        <title>An Improved Genome Assembly for Drosophila navojoa, the Basal Species in the mojavensis Cluster.</title>
        <authorList>
            <person name="Vanderlinde T."/>
            <person name="Dupim E.G."/>
            <person name="Nazario-Yepiz N.O."/>
            <person name="Carvalho A.B."/>
        </authorList>
    </citation>
    <scope>NUCLEOTIDE SEQUENCE [LARGE SCALE GENOMIC DNA]</scope>
    <source>
        <strain evidence="2">Navoj_Jal97</strain>
        <tissue evidence="2">Whole organism</tissue>
    </source>
</reference>
<comment type="caution">
    <text evidence="2">The sequence shown here is derived from an EMBL/GenBank/DDBJ whole genome shotgun (WGS) entry which is preliminary data.</text>
</comment>
<accession>A0A484BK28</accession>